<protein>
    <submittedName>
        <fullName evidence="1">Uncharacterized protein</fullName>
    </submittedName>
</protein>
<sequence>MSNEFGTIWELYTSSWKSESSDEKRVIFGKCLDSECVYNDPLVKLKDGMH</sequence>
<accession>A0A3B1ABN8</accession>
<organism evidence="1">
    <name type="scientific">hydrothermal vent metagenome</name>
    <dbReference type="NCBI Taxonomy" id="652676"/>
    <lineage>
        <taxon>unclassified sequences</taxon>
        <taxon>metagenomes</taxon>
        <taxon>ecological metagenomes</taxon>
    </lineage>
</organism>
<dbReference type="AlphaFoldDB" id="A0A3B1ABN8"/>
<name>A0A3B1ABN8_9ZZZZ</name>
<evidence type="ECO:0000313" key="1">
    <source>
        <dbReference type="EMBL" id="VAW91174.1"/>
    </source>
</evidence>
<reference evidence="1" key="1">
    <citation type="submission" date="2018-06" db="EMBL/GenBank/DDBJ databases">
        <authorList>
            <person name="Zhirakovskaya E."/>
        </authorList>
    </citation>
    <scope>NUCLEOTIDE SEQUENCE</scope>
</reference>
<dbReference type="EMBL" id="UOFS01000006">
    <property type="protein sequence ID" value="VAW91174.1"/>
    <property type="molecule type" value="Genomic_DNA"/>
</dbReference>
<proteinExistence type="predicted"/>
<gene>
    <name evidence="1" type="ORF">MNBD_GAMMA22-2659</name>
</gene>